<keyword evidence="1" id="KW-0732">Signal</keyword>
<dbReference type="InterPro" id="IPR032577">
    <property type="entry name" value="DUF4920"/>
</dbReference>
<gene>
    <name evidence="2" type="ORF">D0C36_17600</name>
</gene>
<protein>
    <submittedName>
        <fullName evidence="2">DUF4920 domain-containing protein</fullName>
    </submittedName>
</protein>
<evidence type="ECO:0000256" key="1">
    <source>
        <dbReference type="SAM" id="SignalP"/>
    </source>
</evidence>
<feature type="signal peptide" evidence="1">
    <location>
        <begin position="1"/>
        <end position="19"/>
    </location>
</feature>
<dbReference type="AlphaFoldDB" id="A0A372NQ42"/>
<evidence type="ECO:0000313" key="3">
    <source>
        <dbReference type="Proteomes" id="UP000264217"/>
    </source>
</evidence>
<organism evidence="2 3">
    <name type="scientific">Mucilaginibacter conchicola</name>
    <dbReference type="NCBI Taxonomy" id="2303333"/>
    <lineage>
        <taxon>Bacteria</taxon>
        <taxon>Pseudomonadati</taxon>
        <taxon>Bacteroidota</taxon>
        <taxon>Sphingobacteriia</taxon>
        <taxon>Sphingobacteriales</taxon>
        <taxon>Sphingobacteriaceae</taxon>
        <taxon>Mucilaginibacter</taxon>
    </lineage>
</organism>
<dbReference type="EMBL" id="QWDC01000003">
    <property type="protein sequence ID" value="RFZ90770.1"/>
    <property type="molecule type" value="Genomic_DNA"/>
</dbReference>
<proteinExistence type="predicted"/>
<sequence length="157" mass="16918">MKKLILFAICFGFSAIAFAQSTIKPAEAGVTYGNPVTADNAVSTADLNKTLSTDSVYNGKITGTVVEVCKKKGCFMKLEQANGTPIMVQFTDYAYFMPQNIVGKTVVVEGKAKVKETSVERLRHYASDAGKSKEEIAAIKEPKRDIGIMADGVLVVK</sequence>
<dbReference type="RefSeq" id="WP_117392975.1">
    <property type="nucleotide sequence ID" value="NZ_QWDC01000003.1"/>
</dbReference>
<name>A0A372NQ42_9SPHI</name>
<dbReference type="Proteomes" id="UP000264217">
    <property type="component" value="Unassembled WGS sequence"/>
</dbReference>
<comment type="caution">
    <text evidence="2">The sequence shown here is derived from an EMBL/GenBank/DDBJ whole genome shotgun (WGS) entry which is preliminary data.</text>
</comment>
<accession>A0A372NQ42</accession>
<evidence type="ECO:0000313" key="2">
    <source>
        <dbReference type="EMBL" id="RFZ90770.1"/>
    </source>
</evidence>
<dbReference type="OrthoDB" id="129527at2"/>
<dbReference type="Pfam" id="PF16267">
    <property type="entry name" value="DUF4920"/>
    <property type="match status" value="1"/>
</dbReference>
<keyword evidence="3" id="KW-1185">Reference proteome</keyword>
<feature type="chain" id="PRO_5016721157" evidence="1">
    <location>
        <begin position="20"/>
        <end position="157"/>
    </location>
</feature>
<reference evidence="2 3" key="1">
    <citation type="submission" date="2018-08" db="EMBL/GenBank/DDBJ databases">
        <title>Mucilaginibacter sp. MYSH2.</title>
        <authorList>
            <person name="Seo T."/>
        </authorList>
    </citation>
    <scope>NUCLEOTIDE SEQUENCE [LARGE SCALE GENOMIC DNA]</scope>
    <source>
        <strain evidence="2 3">MYSH2</strain>
    </source>
</reference>